<dbReference type="Proteomes" id="UP000289555">
    <property type="component" value="Chromosome"/>
</dbReference>
<evidence type="ECO:0000256" key="2">
    <source>
        <dbReference type="ARBA" id="ARBA00004429"/>
    </source>
</evidence>
<dbReference type="InterPro" id="IPR047103">
    <property type="entry name" value="MalF_P2_sf"/>
</dbReference>
<comment type="function">
    <text evidence="1 12">Part of the ABC transporter complex MalEFGK involved in maltose/maltodextrin import. Probably responsible for the translocation of the substrate across the membrane.</text>
</comment>
<feature type="transmembrane region" description="Helical" evidence="11">
    <location>
        <begin position="87"/>
        <end position="107"/>
    </location>
</feature>
<keyword evidence="8 11" id="KW-0812">Transmembrane</keyword>
<keyword evidence="9 11" id="KW-1133">Transmembrane helix</keyword>
<name>A0ABM7GM59_9GAMM</name>
<dbReference type="PANTHER" id="PTHR47314:SF1">
    <property type="entry name" value="MALTOSE_MALTODEXTRIN TRANSPORT SYSTEM PERMEASE PROTEIN MALF"/>
    <property type="match status" value="1"/>
</dbReference>
<dbReference type="SUPFAM" id="SSF160964">
    <property type="entry name" value="MalF N-terminal region-like"/>
    <property type="match status" value="1"/>
</dbReference>
<dbReference type="EMBL" id="AP019416">
    <property type="protein sequence ID" value="BBI51713.1"/>
    <property type="molecule type" value="Genomic_DNA"/>
</dbReference>
<dbReference type="InterPro" id="IPR029345">
    <property type="entry name" value="MalF_P2"/>
</dbReference>
<dbReference type="InterPro" id="IPR035277">
    <property type="entry name" value="MalF_N"/>
</dbReference>
<keyword evidence="4 11" id="KW-0813">Transport</keyword>
<organism evidence="15 16">
    <name type="scientific">Vreelandella olivaria</name>
    <dbReference type="NCBI Taxonomy" id="390919"/>
    <lineage>
        <taxon>Bacteria</taxon>
        <taxon>Pseudomonadati</taxon>
        <taxon>Pseudomonadota</taxon>
        <taxon>Gammaproteobacteria</taxon>
        <taxon>Oceanospirillales</taxon>
        <taxon>Halomonadaceae</taxon>
        <taxon>Vreelandella</taxon>
    </lineage>
</organism>
<feature type="transmembrane region" description="Helical" evidence="11">
    <location>
        <begin position="327"/>
        <end position="350"/>
    </location>
</feature>
<dbReference type="PANTHER" id="PTHR47314">
    <property type="entry name" value="MALTOSE/MALTODEXTRIN TRANSPORT SYSTEM PERMEASE PROTEIN MALF"/>
    <property type="match status" value="1"/>
</dbReference>
<comment type="subcellular location">
    <subcellularLocation>
        <location evidence="2 12">Cell inner membrane</location>
        <topology evidence="2 12">Multi-pass membrane protein</topology>
    </subcellularLocation>
    <subcellularLocation>
        <location evidence="11">Cell membrane</location>
        <topology evidence="11">Multi-pass membrane protein</topology>
    </subcellularLocation>
</comment>
<evidence type="ECO:0000256" key="6">
    <source>
        <dbReference type="ARBA" id="ARBA00022519"/>
    </source>
</evidence>
<dbReference type="Pfam" id="PF14785">
    <property type="entry name" value="MalF_P2"/>
    <property type="match status" value="1"/>
</dbReference>
<evidence type="ECO:0000256" key="13">
    <source>
        <dbReference type="SAM" id="SignalP"/>
    </source>
</evidence>
<dbReference type="Gene3D" id="3.10.650.10">
    <property type="entry name" value="MalF N-terminal region-like"/>
    <property type="match status" value="1"/>
</dbReference>
<evidence type="ECO:0000256" key="3">
    <source>
        <dbReference type="ARBA" id="ARBA00009047"/>
    </source>
</evidence>
<proteinExistence type="inferred from homology"/>
<evidence type="ECO:0000256" key="11">
    <source>
        <dbReference type="RuleBase" id="RU363032"/>
    </source>
</evidence>
<keyword evidence="5" id="KW-1003">Cell membrane</keyword>
<evidence type="ECO:0000256" key="5">
    <source>
        <dbReference type="ARBA" id="ARBA00022475"/>
    </source>
</evidence>
<comment type="similarity">
    <text evidence="3 12">Belongs to the binding-protein-dependent transport system permease family. MalFG subfamily.</text>
</comment>
<feature type="transmembrane region" description="Helical" evidence="11">
    <location>
        <begin position="473"/>
        <end position="494"/>
    </location>
</feature>
<dbReference type="NCBIfam" id="NF008232">
    <property type="entry name" value="PRK10999.1"/>
    <property type="match status" value="1"/>
</dbReference>
<evidence type="ECO:0000256" key="1">
    <source>
        <dbReference type="ARBA" id="ARBA00002264"/>
    </source>
</evidence>
<evidence type="ECO:0000256" key="4">
    <source>
        <dbReference type="ARBA" id="ARBA00022448"/>
    </source>
</evidence>
<reference evidence="16" key="1">
    <citation type="journal article" date="2019" name="Microbiol. Resour. Announc.">
        <title>Complete Genome Sequence of Halomonas olivaria, a Moderately Halophilic Bacterium Isolated from Olive Processing Effluents, Obtained by Nanopore Sequencing.</title>
        <authorList>
            <person name="Nagata S."/>
            <person name="Ii K.M."/>
            <person name="Tsukimi T."/>
            <person name="Miura M.C."/>
            <person name="Galipon J."/>
            <person name="Arakawa K."/>
        </authorList>
    </citation>
    <scope>NUCLEOTIDE SEQUENCE [LARGE SCALE GENOMIC DNA]</scope>
    <source>
        <strain evidence="16">TYRC17</strain>
    </source>
</reference>
<dbReference type="PROSITE" id="PS50928">
    <property type="entry name" value="ABC_TM1"/>
    <property type="match status" value="1"/>
</dbReference>
<dbReference type="SUPFAM" id="SSF161098">
    <property type="entry name" value="MetI-like"/>
    <property type="match status" value="1"/>
</dbReference>
<dbReference type="Gene3D" id="1.20.58.370">
    <property type="entry name" value="MalF N-terminal region-like"/>
    <property type="match status" value="1"/>
</dbReference>
<evidence type="ECO:0000313" key="15">
    <source>
        <dbReference type="EMBL" id="BBI51713.1"/>
    </source>
</evidence>
<feature type="transmembrane region" description="Helical" evidence="11">
    <location>
        <begin position="362"/>
        <end position="383"/>
    </location>
</feature>
<evidence type="ECO:0000256" key="8">
    <source>
        <dbReference type="ARBA" id="ARBA00022692"/>
    </source>
</evidence>
<keyword evidence="10 11" id="KW-0472">Membrane</keyword>
<feature type="transmembrane region" description="Helical" evidence="11">
    <location>
        <begin position="60"/>
        <end position="80"/>
    </location>
</feature>
<feature type="signal peptide" evidence="13">
    <location>
        <begin position="1"/>
        <end position="27"/>
    </location>
</feature>
<dbReference type="InterPro" id="IPR000515">
    <property type="entry name" value="MetI-like"/>
</dbReference>
<sequence length="559" mass="62088">MRQHGACASSAIFATLLLCLYCSAAPAAEQLSEVIMYTTNASRGLPRHRSRHLSERYTRWALRCMIAVLVIALLWLVMAFHLNGQWMFALLFLVLGGSLAVVFTKRTLMSHRYIFPAVAGLGVFVIFPLLYTIGISFSNYSSSNLLSEERVRGQLLNQTYQAEGKAFDLTLYQEGELVRLYLQSGGENENKVQRFVSSPLNFANQETRQIGIQSVDAPPAQQPLGMRAIIQARDSLQGLRLLTPEGTELRMAGLRQFAPMVNRYEARDDGSLYDRRDDRELIPDQATGFFVADNGEQITPGWPVNVGFTNYTKIFTDPAIRGPFMQIFVWTFVFAALTVVFTLAVGFVLASLLQWNQLKGKAIYRTLLILPYAVPAFISILIFKGMFNQHFGEVNLILDALFGVRPEWFTDPWLARSMLLIVNTWLGYPYMLLLCMGLIQAIPQDLYEASAVDGGGPLTNLFKITLPLIIKPLTPLLIAAFAFNFNNFVLIALLTGGNPDILGASTPAGTTDLLVSYTYRIAFQDAGQNFGLAAAIATLIFLLVAGMSLLNLRLSKVKV</sequence>
<evidence type="ECO:0000256" key="10">
    <source>
        <dbReference type="ARBA" id="ARBA00023136"/>
    </source>
</evidence>
<evidence type="ECO:0000256" key="7">
    <source>
        <dbReference type="ARBA" id="ARBA00022597"/>
    </source>
</evidence>
<dbReference type="CDD" id="cd06261">
    <property type="entry name" value="TM_PBP2"/>
    <property type="match status" value="1"/>
</dbReference>
<feature type="transmembrane region" description="Helical" evidence="11">
    <location>
        <begin position="530"/>
        <end position="552"/>
    </location>
</feature>
<feature type="transmembrane region" description="Helical" evidence="11">
    <location>
        <begin position="113"/>
        <end position="133"/>
    </location>
</feature>
<accession>A0ABM7GM59</accession>
<evidence type="ECO:0000313" key="16">
    <source>
        <dbReference type="Proteomes" id="UP000289555"/>
    </source>
</evidence>
<evidence type="ECO:0000256" key="9">
    <source>
        <dbReference type="ARBA" id="ARBA00022989"/>
    </source>
</evidence>
<evidence type="ECO:0000259" key="14">
    <source>
        <dbReference type="PROSITE" id="PS50928"/>
    </source>
</evidence>
<keyword evidence="6 12" id="KW-0997">Cell inner membrane</keyword>
<dbReference type="Gene3D" id="1.10.3720.10">
    <property type="entry name" value="MetI-like"/>
    <property type="match status" value="1"/>
</dbReference>
<comment type="subunit">
    <text evidence="12">The complex is composed of two ATP-binding proteins (MalK), two transmembrane proteins (MalG and MalF) and a solute-binding protein (MalE).</text>
</comment>
<keyword evidence="16" id="KW-1185">Reference proteome</keyword>
<protein>
    <recommendedName>
        <fullName evidence="12">Maltose/maltodextrin transport system permease protein</fullName>
    </recommendedName>
</protein>
<feature type="chain" id="PRO_5045979540" description="Maltose/maltodextrin transport system permease protein" evidence="13">
    <location>
        <begin position="28"/>
        <end position="559"/>
    </location>
</feature>
<keyword evidence="7 12" id="KW-0762">Sugar transport</keyword>
<dbReference type="Gene3D" id="2.40.430.10">
    <property type="entry name" value="D-maltodextrin-binding protein, MBP"/>
    <property type="match status" value="1"/>
</dbReference>
<feature type="domain" description="ABC transmembrane type-1" evidence="14">
    <location>
        <begin position="328"/>
        <end position="551"/>
    </location>
</feature>
<gene>
    <name evidence="15" type="ORF">HORIV_41340</name>
</gene>
<evidence type="ECO:0000256" key="12">
    <source>
        <dbReference type="RuleBase" id="RU367050"/>
    </source>
</evidence>
<keyword evidence="13" id="KW-0732">Signal</keyword>
<dbReference type="Pfam" id="PF00528">
    <property type="entry name" value="BPD_transp_1"/>
    <property type="match status" value="1"/>
</dbReference>
<dbReference type="InterPro" id="IPR035906">
    <property type="entry name" value="MetI-like_sf"/>
</dbReference>